<comment type="caution">
    <text evidence="2">The sequence shown here is derived from an EMBL/GenBank/DDBJ whole genome shotgun (WGS) entry which is preliminary data.</text>
</comment>
<reference evidence="2" key="1">
    <citation type="submission" date="2022-03" db="EMBL/GenBank/DDBJ databases">
        <authorList>
            <person name="Sayadi A."/>
        </authorList>
    </citation>
    <scope>NUCLEOTIDE SEQUENCE</scope>
</reference>
<feature type="compositionally biased region" description="Polar residues" evidence="1">
    <location>
        <begin position="92"/>
        <end position="104"/>
    </location>
</feature>
<evidence type="ECO:0000313" key="3">
    <source>
        <dbReference type="Proteomes" id="UP001152888"/>
    </source>
</evidence>
<dbReference type="EMBL" id="CAKOFQ010006851">
    <property type="protein sequence ID" value="CAH1976793.1"/>
    <property type="molecule type" value="Genomic_DNA"/>
</dbReference>
<name>A0A9P0KP42_ACAOB</name>
<proteinExistence type="predicted"/>
<gene>
    <name evidence="2" type="ORF">ACAOBT_LOCUS12321</name>
</gene>
<protein>
    <submittedName>
        <fullName evidence="2">Uncharacterized protein</fullName>
    </submittedName>
</protein>
<evidence type="ECO:0000313" key="2">
    <source>
        <dbReference type="EMBL" id="CAH1976793.1"/>
    </source>
</evidence>
<keyword evidence="3" id="KW-1185">Reference proteome</keyword>
<evidence type="ECO:0000256" key="1">
    <source>
        <dbReference type="SAM" id="MobiDB-lite"/>
    </source>
</evidence>
<feature type="compositionally biased region" description="Basic and acidic residues" evidence="1">
    <location>
        <begin position="82"/>
        <end position="91"/>
    </location>
</feature>
<dbReference type="Proteomes" id="UP001152888">
    <property type="component" value="Unassembled WGS sequence"/>
</dbReference>
<organism evidence="2 3">
    <name type="scientific">Acanthoscelides obtectus</name>
    <name type="common">Bean weevil</name>
    <name type="synonym">Bruchus obtectus</name>
    <dbReference type="NCBI Taxonomy" id="200917"/>
    <lineage>
        <taxon>Eukaryota</taxon>
        <taxon>Metazoa</taxon>
        <taxon>Ecdysozoa</taxon>
        <taxon>Arthropoda</taxon>
        <taxon>Hexapoda</taxon>
        <taxon>Insecta</taxon>
        <taxon>Pterygota</taxon>
        <taxon>Neoptera</taxon>
        <taxon>Endopterygota</taxon>
        <taxon>Coleoptera</taxon>
        <taxon>Polyphaga</taxon>
        <taxon>Cucujiformia</taxon>
        <taxon>Chrysomeloidea</taxon>
        <taxon>Chrysomelidae</taxon>
        <taxon>Bruchinae</taxon>
        <taxon>Bruchini</taxon>
        <taxon>Acanthoscelides</taxon>
    </lineage>
</organism>
<feature type="region of interest" description="Disordered" evidence="1">
    <location>
        <begin position="76"/>
        <end position="104"/>
    </location>
</feature>
<accession>A0A9P0KP42</accession>
<sequence>MFFRLFCPRPPYAMKRDPQEVQDLSPIFNVEVYPSSSSSKTWSASPATVTASENCYESDVFTESVQAKKKRKRFNMNASTESELKVREKQTKTTIGQLSNNKRT</sequence>
<dbReference type="OrthoDB" id="7673103at2759"/>
<dbReference type="AlphaFoldDB" id="A0A9P0KP42"/>